<feature type="domain" description="HTH araC/xylS-type" evidence="5">
    <location>
        <begin position="242"/>
        <end position="340"/>
    </location>
</feature>
<dbReference type="Pfam" id="PF12833">
    <property type="entry name" value="HTH_18"/>
    <property type="match status" value="1"/>
</dbReference>
<dbReference type="PROSITE" id="PS01124">
    <property type="entry name" value="HTH_ARAC_FAMILY_2"/>
    <property type="match status" value="1"/>
</dbReference>
<dbReference type="InterPro" id="IPR052158">
    <property type="entry name" value="INH-QAR"/>
</dbReference>
<dbReference type="PANTHER" id="PTHR43130">
    <property type="entry name" value="ARAC-FAMILY TRANSCRIPTIONAL REGULATOR"/>
    <property type="match status" value="1"/>
</dbReference>
<keyword evidence="2" id="KW-0238">DNA-binding</keyword>
<dbReference type="CDD" id="cd03136">
    <property type="entry name" value="GATase1_AraC_ArgR_like"/>
    <property type="match status" value="1"/>
</dbReference>
<reference evidence="7 9" key="2">
    <citation type="submission" date="2023-10" db="EMBL/GenBank/DDBJ databases">
        <title>Eight complete genome sequences of bacteria isolated from laboratory stock of Giant Kelp gametophytes.</title>
        <authorList>
            <person name="Tolentino B."/>
            <person name="Nuzhdin S."/>
        </authorList>
    </citation>
    <scope>NUCLEOTIDE SEQUENCE [LARGE SCALE GENOMIC DNA]</scope>
    <source>
        <strain evidence="7 9">LC.270.F.C4</strain>
    </source>
</reference>
<dbReference type="InterPro" id="IPR029062">
    <property type="entry name" value="Class_I_gatase-like"/>
</dbReference>
<evidence type="ECO:0000313" key="9">
    <source>
        <dbReference type="Proteomes" id="UP001302666"/>
    </source>
</evidence>
<evidence type="ECO:0000256" key="2">
    <source>
        <dbReference type="ARBA" id="ARBA00023125"/>
    </source>
</evidence>
<dbReference type="Gene3D" id="3.40.50.880">
    <property type="match status" value="1"/>
</dbReference>
<dbReference type="InterPro" id="IPR018060">
    <property type="entry name" value="HTH_AraC"/>
</dbReference>
<keyword evidence="9" id="KW-1185">Reference proteome</keyword>
<dbReference type="Proteomes" id="UP001302666">
    <property type="component" value="Chromosome"/>
</dbReference>
<protein>
    <submittedName>
        <fullName evidence="6">AraC family transcriptional regulator with amidase-like domain</fullName>
    </submittedName>
    <submittedName>
        <fullName evidence="7">GlxA family transcriptional regulator</fullName>
    </submittedName>
</protein>
<dbReference type="InterPro" id="IPR018062">
    <property type="entry name" value="HTH_AraC-typ_CS"/>
</dbReference>
<dbReference type="GO" id="GO:0003700">
    <property type="term" value="F:DNA-binding transcription factor activity"/>
    <property type="evidence" value="ECO:0007669"/>
    <property type="project" value="InterPro"/>
</dbReference>
<evidence type="ECO:0000313" key="8">
    <source>
        <dbReference type="Proteomes" id="UP000237718"/>
    </source>
</evidence>
<dbReference type="EMBL" id="PVUF01000015">
    <property type="protein sequence ID" value="PRZ45472.1"/>
    <property type="molecule type" value="Genomic_DNA"/>
</dbReference>
<sequence>MLQDKPLHMSEEETAAPAAPAPAGPVSAPVQRFVLMLLPGHSLLSVSGLLDTLALANRLCRAQPLSSLCITLDGAPVTSSSGLALPVAGSLRDLRRGDLLLLCGTPDIPRATLDAVTRGLRSAMRHGVRCGGLDRGAEVLAMAGLLNGKTATTHWRHQSSFAERYPQVVLARSAFVYEHDSFSCAAGTAAIDLALCFIRSLLGSELADQVADELSYTQQHRLQALTSDISPHFAHVTHPRLRRIIRAMDDNVEYPLPMQRFSELVGISQRQVERLFLRYVGLPPKRFYDELRLDRARNLLLQSEMPITEVAMATGFSSPSHFSKKFRLRFGQSPFEIRSGRIG</sequence>
<accession>A0A2T1AA39</accession>
<dbReference type="OrthoDB" id="9793400at2"/>
<dbReference type="GO" id="GO:0043565">
    <property type="term" value="F:sequence-specific DNA binding"/>
    <property type="evidence" value="ECO:0007669"/>
    <property type="project" value="InterPro"/>
</dbReference>
<name>A0A2T1AA39_TRISK</name>
<evidence type="ECO:0000313" key="7">
    <source>
        <dbReference type="EMBL" id="WOI33439.1"/>
    </source>
</evidence>
<evidence type="ECO:0000256" key="4">
    <source>
        <dbReference type="SAM" id="MobiDB-lite"/>
    </source>
</evidence>
<dbReference type="RefSeq" id="WP_106165096.1">
    <property type="nucleotide sequence ID" value="NZ_CP136704.1"/>
</dbReference>
<dbReference type="PRINTS" id="PR00032">
    <property type="entry name" value="HTHARAC"/>
</dbReference>
<evidence type="ECO:0000313" key="6">
    <source>
        <dbReference type="EMBL" id="PRZ45472.1"/>
    </source>
</evidence>
<reference evidence="6 8" key="1">
    <citation type="submission" date="2018-03" db="EMBL/GenBank/DDBJ databases">
        <title>Genomic Encyclopedia of Archaeal and Bacterial Type Strains, Phase II (KMG-II): from individual species to whole genera.</title>
        <authorList>
            <person name="Goeker M."/>
        </authorList>
    </citation>
    <scope>NUCLEOTIDE SEQUENCE [LARGE SCALE GENOMIC DNA]</scope>
    <source>
        <strain evidence="6 8">DSM 25328</strain>
    </source>
</reference>
<evidence type="ECO:0000256" key="1">
    <source>
        <dbReference type="ARBA" id="ARBA00023015"/>
    </source>
</evidence>
<dbReference type="InterPro" id="IPR020449">
    <property type="entry name" value="Tscrpt_reg_AraC-type_HTH"/>
</dbReference>
<gene>
    <name evidence="6" type="ORF">CLV89_11556</name>
    <name evidence="7" type="ORF">R1T40_01400</name>
</gene>
<dbReference type="SMART" id="SM00342">
    <property type="entry name" value="HTH_ARAC"/>
    <property type="match status" value="1"/>
</dbReference>
<keyword evidence="3" id="KW-0804">Transcription</keyword>
<dbReference type="AlphaFoldDB" id="A0A2T1AA39"/>
<keyword evidence="1" id="KW-0805">Transcription regulation</keyword>
<feature type="compositionally biased region" description="Basic and acidic residues" evidence="4">
    <location>
        <begin position="1"/>
        <end position="11"/>
    </location>
</feature>
<dbReference type="SUPFAM" id="SSF52317">
    <property type="entry name" value="Class I glutamine amidotransferase-like"/>
    <property type="match status" value="1"/>
</dbReference>
<evidence type="ECO:0000259" key="5">
    <source>
        <dbReference type="PROSITE" id="PS01124"/>
    </source>
</evidence>
<dbReference type="PANTHER" id="PTHR43130:SF3">
    <property type="entry name" value="HTH-TYPE TRANSCRIPTIONAL REGULATOR RV1931C"/>
    <property type="match status" value="1"/>
</dbReference>
<dbReference type="EMBL" id="CP136704">
    <property type="protein sequence ID" value="WOI33439.1"/>
    <property type="molecule type" value="Genomic_DNA"/>
</dbReference>
<dbReference type="Gene3D" id="1.10.10.60">
    <property type="entry name" value="Homeodomain-like"/>
    <property type="match status" value="2"/>
</dbReference>
<dbReference type="InterPro" id="IPR009057">
    <property type="entry name" value="Homeodomain-like_sf"/>
</dbReference>
<dbReference type="SUPFAM" id="SSF46689">
    <property type="entry name" value="Homeodomain-like"/>
    <property type="match status" value="2"/>
</dbReference>
<organism evidence="6 8">
    <name type="scientific">Tritonibacter scottomollicae</name>
    <name type="common">Epibacterium scottomollicae</name>
    <dbReference type="NCBI Taxonomy" id="483013"/>
    <lineage>
        <taxon>Bacteria</taxon>
        <taxon>Pseudomonadati</taxon>
        <taxon>Pseudomonadota</taxon>
        <taxon>Alphaproteobacteria</taxon>
        <taxon>Rhodobacterales</taxon>
        <taxon>Paracoccaceae</taxon>
        <taxon>Tritonibacter</taxon>
    </lineage>
</organism>
<proteinExistence type="predicted"/>
<dbReference type="PROSITE" id="PS00041">
    <property type="entry name" value="HTH_ARAC_FAMILY_1"/>
    <property type="match status" value="1"/>
</dbReference>
<dbReference type="Proteomes" id="UP000237718">
    <property type="component" value="Unassembled WGS sequence"/>
</dbReference>
<feature type="region of interest" description="Disordered" evidence="4">
    <location>
        <begin position="1"/>
        <end position="23"/>
    </location>
</feature>
<evidence type="ECO:0000256" key="3">
    <source>
        <dbReference type="ARBA" id="ARBA00023163"/>
    </source>
</evidence>